<sequence length="124" mass="14974">MMEYKKPEDIFPVKCTKLTDWKFIAIKNTEMFLYYDFLDYKNKEVGGFNFYCIEAVMWGGSKFKRIDGCKCIFKGIAYWDGIRHLYFGDKQTDNYGYLYYPHIDDLNLALKELKKLEKKYCRKD</sequence>
<reference evidence="1" key="1">
    <citation type="journal article" date="2015" name="Nature">
        <title>Complex archaea that bridge the gap between prokaryotes and eukaryotes.</title>
        <authorList>
            <person name="Spang A."/>
            <person name="Saw J.H."/>
            <person name="Jorgensen S.L."/>
            <person name="Zaremba-Niedzwiedzka K."/>
            <person name="Martijn J."/>
            <person name="Lind A.E."/>
            <person name="van Eijk R."/>
            <person name="Schleper C."/>
            <person name="Guy L."/>
            <person name="Ettema T.J."/>
        </authorList>
    </citation>
    <scope>NUCLEOTIDE SEQUENCE</scope>
</reference>
<name>A0A0F9K2J7_9ZZZZ</name>
<accession>A0A0F9K2J7</accession>
<dbReference type="AlphaFoldDB" id="A0A0F9K2J7"/>
<proteinExistence type="predicted"/>
<dbReference type="EMBL" id="LAZR01014695">
    <property type="protein sequence ID" value="KKM16348.1"/>
    <property type="molecule type" value="Genomic_DNA"/>
</dbReference>
<comment type="caution">
    <text evidence="1">The sequence shown here is derived from an EMBL/GenBank/DDBJ whole genome shotgun (WGS) entry which is preliminary data.</text>
</comment>
<organism evidence="1">
    <name type="scientific">marine sediment metagenome</name>
    <dbReference type="NCBI Taxonomy" id="412755"/>
    <lineage>
        <taxon>unclassified sequences</taxon>
        <taxon>metagenomes</taxon>
        <taxon>ecological metagenomes</taxon>
    </lineage>
</organism>
<protein>
    <submittedName>
        <fullName evidence="1">Uncharacterized protein</fullName>
    </submittedName>
</protein>
<gene>
    <name evidence="1" type="ORF">LCGC14_1686790</name>
</gene>
<evidence type="ECO:0000313" key="1">
    <source>
        <dbReference type="EMBL" id="KKM16348.1"/>
    </source>
</evidence>